<evidence type="ECO:0000313" key="3">
    <source>
        <dbReference type="Proteomes" id="UP000590599"/>
    </source>
</evidence>
<dbReference type="AlphaFoldDB" id="A0A852Q6W1"/>
<evidence type="ECO:0000313" key="2">
    <source>
        <dbReference type="EMBL" id="NYA28275.1"/>
    </source>
</evidence>
<feature type="non-terminal residue" evidence="2">
    <location>
        <position position="1"/>
    </location>
</feature>
<protein>
    <submittedName>
        <fullName evidence="2">Hemagglutinin repeat-containing protein</fullName>
    </submittedName>
</protein>
<feature type="region of interest" description="Disordered" evidence="1">
    <location>
        <begin position="24"/>
        <end position="63"/>
    </location>
</feature>
<dbReference type="Proteomes" id="UP000590599">
    <property type="component" value="Unassembled WGS sequence"/>
</dbReference>
<feature type="compositionally biased region" description="Low complexity" evidence="1">
    <location>
        <begin position="44"/>
        <end position="62"/>
    </location>
</feature>
<gene>
    <name evidence="2" type="ORF">HZI69_10650</name>
</gene>
<evidence type="ECO:0000256" key="1">
    <source>
        <dbReference type="SAM" id="MobiDB-lite"/>
    </source>
</evidence>
<sequence length="285" mass="30088">EEVGMAAQNVGKVAETLDALRAGNMQNTGTTSSPSVKISIGYGSQKQTQSSESQSISYQKSTVSTGTFNVKARDEKLTFEGVDANAKLMALSGKKGIEIKGVKDEEHQRTENKSAGGSVGVFVGTNGNSYGIGIEGSVNVAKGKSNSDSERWQNSHLQADKLITNSEAGNLSLDAANLKAKRWEADIQNLTITSRQDTEKYESKQTSASASGSVAYGSGGGASVSASYNKAKVDYAQVNEQAGIRVGEDGMEANIHNHTQLNGAIIESDADESKNHFKTKSLTHT</sequence>
<dbReference type="Pfam" id="PF13332">
    <property type="entry name" value="Fil_haemagg_2"/>
    <property type="match status" value="1"/>
</dbReference>
<organism evidence="2 3">
    <name type="scientific">Haemophilus haemolyticus</name>
    <dbReference type="NCBI Taxonomy" id="726"/>
    <lineage>
        <taxon>Bacteria</taxon>
        <taxon>Pseudomonadati</taxon>
        <taxon>Pseudomonadota</taxon>
        <taxon>Gammaproteobacteria</taxon>
        <taxon>Pasteurellales</taxon>
        <taxon>Pasteurellaceae</taxon>
        <taxon>Haemophilus</taxon>
    </lineage>
</organism>
<reference evidence="2 3" key="1">
    <citation type="submission" date="2020-07" db="EMBL/GenBank/DDBJ databases">
        <title>Genus Haemophilus, Bergeys manual.</title>
        <authorList>
            <person name="Noerskov-Lauritsen N."/>
        </authorList>
    </citation>
    <scope>NUCLEOTIDE SEQUENCE [LARGE SCALE GENOMIC DNA]</scope>
    <source>
        <strain evidence="2 3">CCUG30047</strain>
    </source>
</reference>
<dbReference type="InterPro" id="IPR025157">
    <property type="entry name" value="Hemagglutinin_rpt"/>
</dbReference>
<feature type="compositionally biased region" description="Low complexity" evidence="1">
    <location>
        <begin position="207"/>
        <end position="216"/>
    </location>
</feature>
<feature type="region of interest" description="Disordered" evidence="1">
    <location>
        <begin position="266"/>
        <end position="285"/>
    </location>
</feature>
<feature type="region of interest" description="Disordered" evidence="1">
    <location>
        <begin position="196"/>
        <end position="219"/>
    </location>
</feature>
<dbReference type="EMBL" id="JACBKA010000072">
    <property type="protein sequence ID" value="NYA28275.1"/>
    <property type="molecule type" value="Genomic_DNA"/>
</dbReference>
<feature type="compositionally biased region" description="Basic residues" evidence="1">
    <location>
        <begin position="276"/>
        <end position="285"/>
    </location>
</feature>
<feature type="compositionally biased region" description="Polar residues" evidence="1">
    <location>
        <begin position="24"/>
        <end position="36"/>
    </location>
</feature>
<name>A0A852Q6W1_HAEHA</name>
<accession>A0A852Q6W1</accession>
<comment type="caution">
    <text evidence="2">The sequence shown here is derived from an EMBL/GenBank/DDBJ whole genome shotgun (WGS) entry which is preliminary data.</text>
</comment>
<proteinExistence type="predicted"/>
<dbReference type="GO" id="GO:0003824">
    <property type="term" value="F:catalytic activity"/>
    <property type="evidence" value="ECO:0007669"/>
    <property type="project" value="UniProtKB-ARBA"/>
</dbReference>
<feature type="non-terminal residue" evidence="2">
    <location>
        <position position="285"/>
    </location>
</feature>